<evidence type="ECO:0000313" key="2">
    <source>
        <dbReference type="EMBL" id="KAF0931924.1"/>
    </source>
</evidence>
<accession>A0A6G1F4Y0</accession>
<reference evidence="2 3" key="1">
    <citation type="submission" date="2019-11" db="EMBL/GenBank/DDBJ databases">
        <title>Whole genome sequence of Oryza granulata.</title>
        <authorList>
            <person name="Li W."/>
        </authorList>
    </citation>
    <scope>NUCLEOTIDE SEQUENCE [LARGE SCALE GENOMIC DNA]</scope>
    <source>
        <strain evidence="3">cv. Menghai</strain>
        <tissue evidence="2">Leaf</tissue>
    </source>
</reference>
<dbReference type="AlphaFoldDB" id="A0A6G1F4Y0"/>
<sequence>MTLLSIVRCHLKLSRMRMPLSSLLAIACKKDEWEDDEVFKDITSFHRLRLSRGARALVSVETDLMLEKSIPGGIDCHTTYSDGLVASESVKGTVLVCNAATNEFVMLPPGSNDDRFSGFTEPTAAIGFDPWRNRPSRHLSDPGTATTSSRSCRVHEPLSLPLQAAANLPDHAATTIFYS</sequence>
<comment type="caution">
    <text evidence="2">The sequence shown here is derived from an EMBL/GenBank/DDBJ whole genome shotgun (WGS) entry which is preliminary data.</text>
</comment>
<gene>
    <name evidence="2" type="ORF">E2562_007111</name>
</gene>
<dbReference type="Proteomes" id="UP000479710">
    <property type="component" value="Unassembled WGS sequence"/>
</dbReference>
<feature type="region of interest" description="Disordered" evidence="1">
    <location>
        <begin position="130"/>
        <end position="152"/>
    </location>
</feature>
<protein>
    <submittedName>
        <fullName evidence="2">Uncharacterized protein</fullName>
    </submittedName>
</protein>
<keyword evidence="3" id="KW-1185">Reference proteome</keyword>
<organism evidence="2 3">
    <name type="scientific">Oryza meyeriana var. granulata</name>
    <dbReference type="NCBI Taxonomy" id="110450"/>
    <lineage>
        <taxon>Eukaryota</taxon>
        <taxon>Viridiplantae</taxon>
        <taxon>Streptophyta</taxon>
        <taxon>Embryophyta</taxon>
        <taxon>Tracheophyta</taxon>
        <taxon>Spermatophyta</taxon>
        <taxon>Magnoliopsida</taxon>
        <taxon>Liliopsida</taxon>
        <taxon>Poales</taxon>
        <taxon>Poaceae</taxon>
        <taxon>BOP clade</taxon>
        <taxon>Oryzoideae</taxon>
        <taxon>Oryzeae</taxon>
        <taxon>Oryzinae</taxon>
        <taxon>Oryza</taxon>
        <taxon>Oryza meyeriana</taxon>
    </lineage>
</organism>
<evidence type="ECO:0000256" key="1">
    <source>
        <dbReference type="SAM" id="MobiDB-lite"/>
    </source>
</evidence>
<name>A0A6G1F4Y0_9ORYZ</name>
<proteinExistence type="predicted"/>
<evidence type="ECO:0000313" key="3">
    <source>
        <dbReference type="Proteomes" id="UP000479710"/>
    </source>
</evidence>
<dbReference type="EMBL" id="SPHZ02000001">
    <property type="protein sequence ID" value="KAF0931924.1"/>
    <property type="molecule type" value="Genomic_DNA"/>
</dbReference>
<dbReference type="OrthoDB" id="680142at2759"/>